<organism evidence="3 4">
    <name type="scientific">Prorocentrum cordatum</name>
    <dbReference type="NCBI Taxonomy" id="2364126"/>
    <lineage>
        <taxon>Eukaryota</taxon>
        <taxon>Sar</taxon>
        <taxon>Alveolata</taxon>
        <taxon>Dinophyceae</taxon>
        <taxon>Prorocentrales</taxon>
        <taxon>Prorocentraceae</taxon>
        <taxon>Prorocentrum</taxon>
    </lineage>
</organism>
<feature type="region of interest" description="Disordered" evidence="2">
    <location>
        <begin position="211"/>
        <end position="254"/>
    </location>
</feature>
<keyword evidence="1" id="KW-0175">Coiled coil</keyword>
<protein>
    <submittedName>
        <fullName evidence="3">Uncharacterized protein</fullName>
    </submittedName>
</protein>
<name>A0ABN9PKW3_9DINO</name>
<evidence type="ECO:0000256" key="2">
    <source>
        <dbReference type="SAM" id="MobiDB-lite"/>
    </source>
</evidence>
<keyword evidence="4" id="KW-1185">Reference proteome</keyword>
<reference evidence="3" key="1">
    <citation type="submission" date="2023-10" db="EMBL/GenBank/DDBJ databases">
        <authorList>
            <person name="Chen Y."/>
            <person name="Shah S."/>
            <person name="Dougan E. K."/>
            <person name="Thang M."/>
            <person name="Chan C."/>
        </authorList>
    </citation>
    <scope>NUCLEOTIDE SEQUENCE [LARGE SCALE GENOMIC DNA]</scope>
</reference>
<evidence type="ECO:0000313" key="3">
    <source>
        <dbReference type="EMBL" id="CAK0792270.1"/>
    </source>
</evidence>
<dbReference type="EMBL" id="CAUYUJ010000741">
    <property type="protein sequence ID" value="CAK0792270.1"/>
    <property type="molecule type" value="Genomic_DNA"/>
</dbReference>
<proteinExistence type="predicted"/>
<feature type="compositionally biased region" description="Gly residues" evidence="2">
    <location>
        <begin position="222"/>
        <end position="239"/>
    </location>
</feature>
<gene>
    <name evidence="3" type="ORF">PCOR1329_LOCUS2919</name>
</gene>
<evidence type="ECO:0000313" key="4">
    <source>
        <dbReference type="Proteomes" id="UP001189429"/>
    </source>
</evidence>
<comment type="caution">
    <text evidence="3">The sequence shown here is derived from an EMBL/GenBank/DDBJ whole genome shotgun (WGS) entry which is preliminary data.</text>
</comment>
<sequence>MEAEASSSPAGAGIGSGAVLNAIFGIHVVRRALQESLLRRAVEVAAAQAVGGGGSAQAIAEEEGRVLKDLEVIWEQAGQRLELGRKATLGEVASELVARKQRPLAKEPSAVNKARMVVAHPPVSLRQRVGAALLPPKGSDADGMADAAASDRVELVAGAERRAAVLGAQLAEARAEQLQQVEVLEAKLDDVARAAVAADARAQAAVAKAEHSEEAAAAVRPGLGGRAGRGTRAGGGGPAGCRARGRPPPAAARG</sequence>
<dbReference type="Proteomes" id="UP001189429">
    <property type="component" value="Unassembled WGS sequence"/>
</dbReference>
<evidence type="ECO:0000256" key="1">
    <source>
        <dbReference type="SAM" id="Coils"/>
    </source>
</evidence>
<accession>A0ABN9PKW3</accession>
<feature type="coiled-coil region" evidence="1">
    <location>
        <begin position="156"/>
        <end position="194"/>
    </location>
</feature>